<dbReference type="Pfam" id="PF20150">
    <property type="entry name" value="2EXR"/>
    <property type="match status" value="1"/>
</dbReference>
<dbReference type="eggNOG" id="ENOG502RPDN">
    <property type="taxonomic scope" value="Eukaryota"/>
</dbReference>
<dbReference type="Proteomes" id="UP000005206">
    <property type="component" value="Chromosome 5"/>
</dbReference>
<dbReference type="VEuPathDB" id="FungiDB:NECHADRAFT_79831"/>
<dbReference type="PANTHER" id="PTHR35910:SF6">
    <property type="entry name" value="2EXR DOMAIN-CONTAINING PROTEIN"/>
    <property type="match status" value="1"/>
</dbReference>
<gene>
    <name evidence="2" type="ORF">NECHADRAFT_79831</name>
</gene>
<dbReference type="OrthoDB" id="3469466at2759"/>
<evidence type="ECO:0000313" key="3">
    <source>
        <dbReference type="Proteomes" id="UP000005206"/>
    </source>
</evidence>
<evidence type="ECO:0000259" key="1">
    <source>
        <dbReference type="Pfam" id="PF20150"/>
    </source>
</evidence>
<proteinExistence type="predicted"/>
<keyword evidence="3" id="KW-1185">Reference proteome</keyword>
<dbReference type="STRING" id="660122.C7Z0B4"/>
<dbReference type="AlphaFoldDB" id="C7Z0B4"/>
<sequence length="406" mass="47576">MEPVKTTDSSNRHLQIFNPTPQPTETFPLFPRLPAEIRYLIWEQALSHERLLRINLERIATGEKKSIKNSEKTQHGLLEPGHGYQIVLKERHAISKLFRVTSESRRAALSFYRVRLPCRYEWFENAENNGTLYLCPELDILEIKTEENGSKTSKPFANFAHDVWAHDPRRIGLVNLSIPAKSHEQELHLSEETQSSLLRQVIRRLELVIFSQRRYVWRMCYPVAFAHPGNRRFKMNRSVPITSSVTRFDRLPTDPRPVKEELKKMHIGHSLPHRVVSAWFKLLRSLGLEEGERSIDYRFLLSHESRSLPKICSRKDAEKWVQDEDKEWKGILKWKRERYKELAREETPEELAVAPRPAIGFWLFPLESIGALPGIDKCQLSEPHGFYRSFFDMSKYSPELCLSQLP</sequence>
<name>C7Z0B4_FUSV7</name>
<dbReference type="InterPro" id="IPR045518">
    <property type="entry name" value="2EXR"/>
</dbReference>
<dbReference type="RefSeq" id="XP_003048062.1">
    <property type="nucleotide sequence ID" value="XM_003048016.1"/>
</dbReference>
<dbReference type="GeneID" id="9671869"/>
<dbReference type="PANTHER" id="PTHR35910">
    <property type="entry name" value="2EXR DOMAIN-CONTAINING PROTEIN"/>
    <property type="match status" value="1"/>
</dbReference>
<dbReference type="KEGG" id="nhe:NECHADRAFT_79831"/>
<reference evidence="2 3" key="1">
    <citation type="journal article" date="2009" name="PLoS Genet.">
        <title>The genome of Nectria haematococca: contribution of supernumerary chromosomes to gene expansion.</title>
        <authorList>
            <person name="Coleman J.J."/>
            <person name="Rounsley S.D."/>
            <person name="Rodriguez-Carres M."/>
            <person name="Kuo A."/>
            <person name="Wasmann C.C."/>
            <person name="Grimwood J."/>
            <person name="Schmutz J."/>
            <person name="Taga M."/>
            <person name="White G.J."/>
            <person name="Zhou S."/>
            <person name="Schwartz D.C."/>
            <person name="Freitag M."/>
            <person name="Ma L.J."/>
            <person name="Danchin E.G."/>
            <person name="Henrissat B."/>
            <person name="Coutinho P.M."/>
            <person name="Nelson D.R."/>
            <person name="Straney D."/>
            <person name="Napoli C.A."/>
            <person name="Barker B.M."/>
            <person name="Gribskov M."/>
            <person name="Rep M."/>
            <person name="Kroken S."/>
            <person name="Molnar I."/>
            <person name="Rensing C."/>
            <person name="Kennell J.C."/>
            <person name="Zamora J."/>
            <person name="Farman M.L."/>
            <person name="Selker E.U."/>
            <person name="Salamov A."/>
            <person name="Shapiro H."/>
            <person name="Pangilinan J."/>
            <person name="Lindquist E."/>
            <person name="Lamers C."/>
            <person name="Grigoriev I.V."/>
            <person name="Geiser D.M."/>
            <person name="Covert S.F."/>
            <person name="Temporini E."/>
            <person name="Vanetten H.D."/>
        </authorList>
    </citation>
    <scope>NUCLEOTIDE SEQUENCE [LARGE SCALE GENOMIC DNA]</scope>
    <source>
        <strain evidence="3">ATCC MYA-4622 / CBS 123669 / FGSC 9596 / NRRL 45880 / 77-13-4</strain>
    </source>
</reference>
<organism evidence="2 3">
    <name type="scientific">Fusarium vanettenii (strain ATCC MYA-4622 / CBS 123669 / FGSC 9596 / NRRL 45880 / 77-13-4)</name>
    <name type="common">Fusarium solani subsp. pisi</name>
    <dbReference type="NCBI Taxonomy" id="660122"/>
    <lineage>
        <taxon>Eukaryota</taxon>
        <taxon>Fungi</taxon>
        <taxon>Dikarya</taxon>
        <taxon>Ascomycota</taxon>
        <taxon>Pezizomycotina</taxon>
        <taxon>Sordariomycetes</taxon>
        <taxon>Hypocreomycetidae</taxon>
        <taxon>Hypocreales</taxon>
        <taxon>Nectriaceae</taxon>
        <taxon>Fusarium</taxon>
        <taxon>Fusarium solani species complex</taxon>
        <taxon>Fusarium vanettenii</taxon>
    </lineage>
</organism>
<dbReference type="OMA" id="HICSESR"/>
<accession>C7Z0B4</accession>
<evidence type="ECO:0000313" key="2">
    <source>
        <dbReference type="EMBL" id="EEU42349.1"/>
    </source>
</evidence>
<feature type="domain" description="2EXR" evidence="1">
    <location>
        <begin position="27"/>
        <end position="141"/>
    </location>
</feature>
<dbReference type="HOGENOM" id="CLU_045008_0_0_1"/>
<dbReference type="InParanoid" id="C7Z0B4"/>
<protein>
    <recommendedName>
        <fullName evidence="1">2EXR domain-containing protein</fullName>
    </recommendedName>
</protein>
<dbReference type="EMBL" id="GG698905">
    <property type="protein sequence ID" value="EEU42349.1"/>
    <property type="molecule type" value="Genomic_DNA"/>
</dbReference>